<feature type="transmembrane region" description="Helical" evidence="6">
    <location>
        <begin position="62"/>
        <end position="82"/>
    </location>
</feature>
<dbReference type="EMBL" id="HBUF01060875">
    <property type="protein sequence ID" value="CAG6625781.1"/>
    <property type="molecule type" value="Transcribed_RNA"/>
</dbReference>
<dbReference type="InterPro" id="IPR004307">
    <property type="entry name" value="TspO_MBR"/>
</dbReference>
<evidence type="ECO:0000256" key="2">
    <source>
        <dbReference type="ARBA" id="ARBA00007524"/>
    </source>
</evidence>
<dbReference type="PANTHER" id="PTHR10057:SF0">
    <property type="entry name" value="TRANSLOCATOR PROTEIN"/>
    <property type="match status" value="1"/>
</dbReference>
<dbReference type="GO" id="GO:0033013">
    <property type="term" value="P:tetrapyrrole metabolic process"/>
    <property type="evidence" value="ECO:0007669"/>
    <property type="project" value="UniProtKB-ARBA"/>
</dbReference>
<sequence>MLIKNILGQKMSNNMHNKLKYFLAIYWVIAFEIISYGMGLIIRSNMDWYKLLNKSIITPPDYIFQTVWIILYAVLAWSAYLLYREREKVKIKQILLLFFLQMLSNCSWTPIFFGLHKINIALGILILTISLTSYILIQSISYCRIVFYLLLPYFCWLLFACHLNLMICILN</sequence>
<organism evidence="7">
    <name type="scientific">Cacopsylla melanoneura</name>
    <dbReference type="NCBI Taxonomy" id="428564"/>
    <lineage>
        <taxon>Eukaryota</taxon>
        <taxon>Metazoa</taxon>
        <taxon>Ecdysozoa</taxon>
        <taxon>Arthropoda</taxon>
        <taxon>Hexapoda</taxon>
        <taxon>Insecta</taxon>
        <taxon>Pterygota</taxon>
        <taxon>Neoptera</taxon>
        <taxon>Paraneoptera</taxon>
        <taxon>Hemiptera</taxon>
        <taxon>Sternorrhyncha</taxon>
        <taxon>Psylloidea</taxon>
        <taxon>Psyllidae</taxon>
        <taxon>Psyllinae</taxon>
        <taxon>Cacopsylla</taxon>
    </lineage>
</organism>
<dbReference type="PIRSF" id="PIRSF005859">
    <property type="entry name" value="PBR"/>
    <property type="match status" value="1"/>
</dbReference>
<feature type="transmembrane region" description="Helical" evidence="6">
    <location>
        <begin position="146"/>
        <end position="167"/>
    </location>
</feature>
<keyword evidence="4 6" id="KW-1133">Transmembrane helix</keyword>
<evidence type="ECO:0000313" key="7">
    <source>
        <dbReference type="EMBL" id="CAG6625789.1"/>
    </source>
</evidence>
<feature type="transmembrane region" description="Helical" evidence="6">
    <location>
        <begin position="118"/>
        <end position="137"/>
    </location>
</feature>
<dbReference type="EMBL" id="HBUF01060874">
    <property type="protein sequence ID" value="CAG6625773.1"/>
    <property type="molecule type" value="Transcribed_RNA"/>
</dbReference>
<dbReference type="PANTHER" id="PTHR10057">
    <property type="entry name" value="PERIPHERAL-TYPE BENZODIAZEPINE RECEPTOR"/>
    <property type="match status" value="1"/>
</dbReference>
<dbReference type="FunFam" id="1.20.1260.100:FF:000001">
    <property type="entry name" value="translocator protein 2"/>
    <property type="match status" value="1"/>
</dbReference>
<evidence type="ECO:0000256" key="4">
    <source>
        <dbReference type="ARBA" id="ARBA00022989"/>
    </source>
</evidence>
<dbReference type="EMBL" id="HBUF01060876">
    <property type="protein sequence ID" value="CAG6625789.1"/>
    <property type="molecule type" value="Transcribed_RNA"/>
</dbReference>
<evidence type="ECO:0000256" key="5">
    <source>
        <dbReference type="ARBA" id="ARBA00023136"/>
    </source>
</evidence>
<comment type="subcellular location">
    <subcellularLocation>
        <location evidence="1">Membrane</location>
        <topology evidence="1">Multi-pass membrane protein</topology>
    </subcellularLocation>
</comment>
<evidence type="ECO:0000256" key="1">
    <source>
        <dbReference type="ARBA" id="ARBA00004141"/>
    </source>
</evidence>
<feature type="transmembrane region" description="Helical" evidence="6">
    <location>
        <begin position="21"/>
        <end position="42"/>
    </location>
</feature>
<keyword evidence="5 6" id="KW-0472">Membrane</keyword>
<reference evidence="7" key="1">
    <citation type="submission" date="2021-05" db="EMBL/GenBank/DDBJ databases">
        <authorList>
            <person name="Alioto T."/>
            <person name="Alioto T."/>
            <person name="Gomez Garrido J."/>
        </authorList>
    </citation>
    <scope>NUCLEOTIDE SEQUENCE</scope>
</reference>
<dbReference type="Pfam" id="PF03073">
    <property type="entry name" value="TspO_MBR"/>
    <property type="match status" value="1"/>
</dbReference>
<name>A0A8D8VKR9_9HEMI</name>
<dbReference type="InterPro" id="IPR038330">
    <property type="entry name" value="TspO/MBR-related_sf"/>
</dbReference>
<evidence type="ECO:0000256" key="3">
    <source>
        <dbReference type="ARBA" id="ARBA00022692"/>
    </source>
</evidence>
<feature type="transmembrane region" description="Helical" evidence="6">
    <location>
        <begin position="94"/>
        <end position="112"/>
    </location>
</feature>
<dbReference type="AlphaFoldDB" id="A0A8D8VKR9"/>
<evidence type="ECO:0000256" key="6">
    <source>
        <dbReference type="SAM" id="Phobius"/>
    </source>
</evidence>
<dbReference type="CDD" id="cd15904">
    <property type="entry name" value="TSPO_MBR"/>
    <property type="match status" value="1"/>
</dbReference>
<comment type="similarity">
    <text evidence="2">Belongs to the TspO/BZRP family.</text>
</comment>
<accession>A0A8D8VKR9</accession>
<protein>
    <submittedName>
        <fullName evidence="7">Translocator protein</fullName>
    </submittedName>
</protein>
<dbReference type="GO" id="GO:0005741">
    <property type="term" value="C:mitochondrial outer membrane"/>
    <property type="evidence" value="ECO:0007669"/>
    <property type="project" value="TreeGrafter"/>
</dbReference>
<keyword evidence="3 6" id="KW-0812">Transmembrane</keyword>
<proteinExistence type="inferred from homology"/>
<dbReference type="Gene3D" id="1.20.1260.100">
    <property type="entry name" value="TspO/MBR protein"/>
    <property type="match status" value="1"/>
</dbReference>